<dbReference type="Proteomes" id="UP000243518">
    <property type="component" value="Unassembled WGS sequence"/>
</dbReference>
<keyword evidence="1" id="KW-0472">Membrane</keyword>
<reference evidence="2 3" key="1">
    <citation type="submission" date="2016-10" db="EMBL/GenBank/DDBJ databases">
        <authorList>
            <person name="Varghese N."/>
            <person name="Submissions S."/>
        </authorList>
    </citation>
    <scope>NUCLEOTIDE SEQUENCE [LARGE SCALE GENOMIC DNA]</scope>
    <source>
        <strain evidence="2 3">CECT 8317</strain>
    </source>
</reference>
<keyword evidence="1" id="KW-0812">Transmembrane</keyword>
<dbReference type="RefSeq" id="WP_088274931.1">
    <property type="nucleotide sequence ID" value="NZ_FNVE01000003.1"/>
</dbReference>
<keyword evidence="1" id="KW-1133">Transmembrane helix</keyword>
<feature type="transmembrane region" description="Helical" evidence="1">
    <location>
        <begin position="12"/>
        <end position="30"/>
    </location>
</feature>
<proteinExistence type="predicted"/>
<name>A0AAQ1G700_9GAMM</name>
<keyword evidence="3" id="KW-1185">Reference proteome</keyword>
<dbReference type="EMBL" id="FNVE01000003">
    <property type="protein sequence ID" value="SEG03595.1"/>
    <property type="molecule type" value="Genomic_DNA"/>
</dbReference>
<accession>A0AAQ1G700</accession>
<evidence type="ECO:0000313" key="2">
    <source>
        <dbReference type="EMBL" id="SEG03595.1"/>
    </source>
</evidence>
<evidence type="ECO:0000256" key="1">
    <source>
        <dbReference type="SAM" id="Phobius"/>
    </source>
</evidence>
<protein>
    <submittedName>
        <fullName evidence="2">Uncharacterized protein</fullName>
    </submittedName>
</protein>
<evidence type="ECO:0000313" key="3">
    <source>
        <dbReference type="Proteomes" id="UP000243518"/>
    </source>
</evidence>
<comment type="caution">
    <text evidence="2">The sequence shown here is derived from an EMBL/GenBank/DDBJ whole genome shotgun (WGS) entry which is preliminary data.</text>
</comment>
<gene>
    <name evidence="2" type="ORF">SAMN05216586_10331</name>
</gene>
<sequence length="211" mass="23762">MNRFIWLWDNAATLAGIATLLALLTALTIWTRLLRHRAKPFVVTAAHFRPSLLPGDWTTFLRIKNRSDRPMVIQRIDILGPQIHYLRSVAGELIEGRNVQPVLAAFSHDSATLAPGSTFSTSNHDLDHDAANELFSSKNRLGVITDRGDYSLALPRLTVNRLRAGDPDFELATDSRWVHEWNRLRVMIAGLVSNRSIRRHILGIRGERTGS</sequence>
<organism evidence="2 3">
    <name type="scientific">Halopseudomonas aestusnigri</name>
    <dbReference type="NCBI Taxonomy" id="857252"/>
    <lineage>
        <taxon>Bacteria</taxon>
        <taxon>Pseudomonadati</taxon>
        <taxon>Pseudomonadota</taxon>
        <taxon>Gammaproteobacteria</taxon>
        <taxon>Pseudomonadales</taxon>
        <taxon>Pseudomonadaceae</taxon>
        <taxon>Halopseudomonas</taxon>
    </lineage>
</organism>
<dbReference type="AlphaFoldDB" id="A0AAQ1G700"/>